<comment type="caution">
    <text evidence="2">The sequence shown here is derived from an EMBL/GenBank/DDBJ whole genome shotgun (WGS) entry which is preliminary data.</text>
</comment>
<dbReference type="Proteomes" id="UP000553209">
    <property type="component" value="Unassembled WGS sequence"/>
</dbReference>
<sequence>MDDRDGPGYDVEISASVSADELTFGEVPEVRSRTWGKPDHEGTSGSERSGLPHGVRSGVVYTDIHVDYRLASRIRISGEAPPDRGSEQE</sequence>
<gene>
    <name evidence="2" type="ORF">HGB44_28840</name>
</gene>
<evidence type="ECO:0000313" key="2">
    <source>
        <dbReference type="EMBL" id="NKZ01644.1"/>
    </source>
</evidence>
<evidence type="ECO:0000256" key="1">
    <source>
        <dbReference type="SAM" id="MobiDB-lite"/>
    </source>
</evidence>
<proteinExistence type="predicted"/>
<name>A0A7X6MHD9_9ACTN</name>
<organism evidence="2 3">
    <name type="scientific">Nocardiopsis alborubida</name>
    <dbReference type="NCBI Taxonomy" id="146802"/>
    <lineage>
        <taxon>Bacteria</taxon>
        <taxon>Bacillati</taxon>
        <taxon>Actinomycetota</taxon>
        <taxon>Actinomycetes</taxon>
        <taxon>Streptosporangiales</taxon>
        <taxon>Nocardiopsidaceae</taxon>
        <taxon>Nocardiopsis</taxon>
    </lineage>
</organism>
<feature type="compositionally biased region" description="Basic and acidic residues" evidence="1">
    <location>
        <begin position="31"/>
        <end position="42"/>
    </location>
</feature>
<dbReference type="RefSeq" id="WP_061082646.1">
    <property type="nucleotide sequence ID" value="NZ_JAAXPG010000041.1"/>
</dbReference>
<feature type="region of interest" description="Disordered" evidence="1">
    <location>
        <begin position="31"/>
        <end position="55"/>
    </location>
</feature>
<dbReference type="AlphaFoldDB" id="A0A7X6MHD9"/>
<evidence type="ECO:0000313" key="3">
    <source>
        <dbReference type="Proteomes" id="UP000553209"/>
    </source>
</evidence>
<accession>A0A7X6MHD9</accession>
<reference evidence="2 3" key="1">
    <citation type="submission" date="2020-04" db="EMBL/GenBank/DDBJ databases">
        <title>MicrobeNet Type strains.</title>
        <authorList>
            <person name="Nicholson A.C."/>
        </authorList>
    </citation>
    <scope>NUCLEOTIDE SEQUENCE [LARGE SCALE GENOMIC DNA]</scope>
    <source>
        <strain evidence="2 3">ATCC 23612</strain>
    </source>
</reference>
<keyword evidence="3" id="KW-1185">Reference proteome</keyword>
<protein>
    <submittedName>
        <fullName evidence="2">Uncharacterized protein</fullName>
    </submittedName>
</protein>
<dbReference type="EMBL" id="JAAXPG010000041">
    <property type="protein sequence ID" value="NKZ01644.1"/>
    <property type="molecule type" value="Genomic_DNA"/>
</dbReference>